<dbReference type="PANTHER" id="PTHR28559">
    <property type="entry name" value="DNA REPAIR PROTEIN XRCC4"/>
    <property type="match status" value="1"/>
</dbReference>
<gene>
    <name evidence="12" type="primary">LOC136071943</name>
</gene>
<evidence type="ECO:0000259" key="10">
    <source>
        <dbReference type="Pfam" id="PF21924"/>
    </source>
</evidence>
<dbReference type="InterPro" id="IPR038051">
    <property type="entry name" value="XRCC4-like_N_sf"/>
</dbReference>
<feature type="compositionally biased region" description="Basic residues" evidence="8">
    <location>
        <begin position="256"/>
        <end position="265"/>
    </location>
</feature>
<reference evidence="12" key="1">
    <citation type="submission" date="2025-08" db="UniProtKB">
        <authorList>
            <consortium name="RefSeq"/>
        </authorList>
    </citation>
    <scope>IDENTIFICATION</scope>
</reference>
<evidence type="ECO:0000256" key="5">
    <source>
        <dbReference type="ARBA" id="ARBA00023242"/>
    </source>
</evidence>
<dbReference type="InterPro" id="IPR053961">
    <property type="entry name" value="XRCC4_N"/>
</dbReference>
<dbReference type="Gene3D" id="1.20.5.370">
    <property type="match status" value="1"/>
</dbReference>
<keyword evidence="11" id="KW-1185">Reference proteome</keyword>
<dbReference type="Pfam" id="PF21924">
    <property type="entry name" value="XRCC4_CC"/>
    <property type="match status" value="1"/>
</dbReference>
<evidence type="ECO:0000256" key="8">
    <source>
        <dbReference type="SAM" id="MobiDB-lite"/>
    </source>
</evidence>
<name>A0ABM4BXE9_HYDVU</name>
<evidence type="ECO:0000256" key="6">
    <source>
        <dbReference type="ARBA" id="ARBA00025728"/>
    </source>
</evidence>
<proteinExistence type="inferred from homology"/>
<evidence type="ECO:0000256" key="4">
    <source>
        <dbReference type="ARBA" id="ARBA00023204"/>
    </source>
</evidence>
<keyword evidence="4" id="KW-0234">DNA repair</keyword>
<evidence type="ECO:0000259" key="9">
    <source>
        <dbReference type="Pfam" id="PF06632"/>
    </source>
</evidence>
<dbReference type="InterPro" id="IPR009089">
    <property type="entry name" value="XRCC4_N_sf"/>
</dbReference>
<dbReference type="InterPro" id="IPR053962">
    <property type="entry name" value="XRCC4_CC"/>
</dbReference>
<organism evidence="11 12">
    <name type="scientific">Hydra vulgaris</name>
    <name type="common">Hydra</name>
    <name type="synonym">Hydra attenuata</name>
    <dbReference type="NCBI Taxonomy" id="6087"/>
    <lineage>
        <taxon>Eukaryota</taxon>
        <taxon>Metazoa</taxon>
        <taxon>Cnidaria</taxon>
        <taxon>Hydrozoa</taxon>
        <taxon>Hydroidolina</taxon>
        <taxon>Anthoathecata</taxon>
        <taxon>Aplanulata</taxon>
        <taxon>Hydridae</taxon>
        <taxon>Hydra</taxon>
    </lineage>
</organism>
<evidence type="ECO:0000256" key="1">
    <source>
        <dbReference type="ARBA" id="ARBA00004123"/>
    </source>
</evidence>
<evidence type="ECO:0000256" key="3">
    <source>
        <dbReference type="ARBA" id="ARBA00023172"/>
    </source>
</evidence>
<dbReference type="RefSeq" id="XP_065653903.1">
    <property type="nucleotide sequence ID" value="XM_065797831.1"/>
</dbReference>
<evidence type="ECO:0000313" key="11">
    <source>
        <dbReference type="Proteomes" id="UP001652625"/>
    </source>
</evidence>
<dbReference type="InterPro" id="IPR010585">
    <property type="entry name" value="DNA_repair_prot_XRCC4"/>
</dbReference>
<feature type="coiled-coil region" evidence="7">
    <location>
        <begin position="119"/>
        <end position="196"/>
    </location>
</feature>
<dbReference type="PANTHER" id="PTHR28559:SF1">
    <property type="entry name" value="DNA REPAIR PROTEIN XRCC4"/>
    <property type="match status" value="1"/>
</dbReference>
<evidence type="ECO:0000256" key="2">
    <source>
        <dbReference type="ARBA" id="ARBA00022763"/>
    </source>
</evidence>
<sequence>MNLNKVFINNQPCFISSSFKSGINLSLTNGWEVYNGNVSEHQLSLMANRIDMCPPTFLQSIKDAFCNNSLSELFSFDLNKMENSCELIWKKILSDETKFQLASLTLQKDNHSAPVLSLLEGVMETVQMLSKNVTKLEKDNILLEKETNTLTKRMESYVQTKDELEQQLFSKFCLVLNEKKARIRYLKNELEQKTWKSNQSIENKTAKSAELESIDIYDIKRKKIDLDASHIVSRENDSINILSKSIEPESFDVPKSSRRKIRSSKIGKPVARQQSLTSTSISKVSEEYSVDNLLDDLF</sequence>
<dbReference type="SUPFAM" id="SSF58022">
    <property type="entry name" value="XRCC4, C-terminal oligomerization domain"/>
    <property type="match status" value="1"/>
</dbReference>
<dbReference type="Gene3D" id="2.170.210.10">
    <property type="entry name" value="DNA double-strand break repair and VJ recombination XRCC4, N-terminal"/>
    <property type="match status" value="1"/>
</dbReference>
<dbReference type="InterPro" id="IPR014751">
    <property type="entry name" value="XRCC4-like_C"/>
</dbReference>
<evidence type="ECO:0000313" key="12">
    <source>
        <dbReference type="RefSeq" id="XP_065653903.1"/>
    </source>
</evidence>
<keyword evidence="2" id="KW-0227">DNA damage</keyword>
<keyword evidence="7" id="KW-0175">Coiled coil</keyword>
<keyword evidence="5" id="KW-0539">Nucleus</keyword>
<feature type="domain" description="XRCC4 N-terminal" evidence="9">
    <location>
        <begin position="18"/>
        <end position="107"/>
    </location>
</feature>
<dbReference type="Proteomes" id="UP001652625">
    <property type="component" value="Chromosome 05"/>
</dbReference>
<dbReference type="Pfam" id="PF06632">
    <property type="entry name" value="XRCC4"/>
    <property type="match status" value="1"/>
</dbReference>
<keyword evidence="3" id="KW-0233">DNA recombination</keyword>
<accession>A0ABM4BXE9</accession>
<feature type="domain" description="XRCC4 coiled-coil" evidence="10">
    <location>
        <begin position="118"/>
        <end position="186"/>
    </location>
</feature>
<dbReference type="GeneID" id="136071943"/>
<dbReference type="SUPFAM" id="SSF50809">
    <property type="entry name" value="XRCC4, N-terminal domain"/>
    <property type="match status" value="1"/>
</dbReference>
<evidence type="ECO:0000256" key="7">
    <source>
        <dbReference type="SAM" id="Coils"/>
    </source>
</evidence>
<feature type="region of interest" description="Disordered" evidence="8">
    <location>
        <begin position="253"/>
        <end position="275"/>
    </location>
</feature>
<comment type="similarity">
    <text evidence="6">Belongs to the XRCC4-XLF family. XRCC4 subfamily.</text>
</comment>
<comment type="subcellular location">
    <subcellularLocation>
        <location evidence="1">Nucleus</location>
    </subcellularLocation>
</comment>
<protein>
    <submittedName>
        <fullName evidence="12">DNA repair protein XRCC4-like isoform X1</fullName>
    </submittedName>
</protein>